<name>A0A645HYR9_9ZZZZ</name>
<proteinExistence type="predicted"/>
<reference evidence="1" key="1">
    <citation type="submission" date="2019-08" db="EMBL/GenBank/DDBJ databases">
        <authorList>
            <person name="Kucharzyk K."/>
            <person name="Murdoch R.W."/>
            <person name="Higgins S."/>
            <person name="Loffler F."/>
        </authorList>
    </citation>
    <scope>NUCLEOTIDE SEQUENCE</scope>
</reference>
<sequence>MWCDFDGMYDNTPLPKVYQTGVPHPKLVKMANDEFFNEAYILGIVKATLQVTCSGTSVLKFALSENGGITWKAWYNNAWVYLDINNMQDVKDRGMTKAILEAITEAQWTSLGLSNKKIRFAWYMEQVNLSSPVIVRQIKLDYKTQGV</sequence>
<dbReference type="AlphaFoldDB" id="A0A645HYR9"/>
<gene>
    <name evidence="1" type="ORF">SDC9_191192</name>
</gene>
<dbReference type="EMBL" id="VSSQ01102145">
    <property type="protein sequence ID" value="MPN43632.1"/>
    <property type="molecule type" value="Genomic_DNA"/>
</dbReference>
<evidence type="ECO:0000313" key="1">
    <source>
        <dbReference type="EMBL" id="MPN43632.1"/>
    </source>
</evidence>
<protein>
    <submittedName>
        <fullName evidence="1">Uncharacterized protein</fullName>
    </submittedName>
</protein>
<comment type="caution">
    <text evidence="1">The sequence shown here is derived from an EMBL/GenBank/DDBJ whole genome shotgun (WGS) entry which is preliminary data.</text>
</comment>
<accession>A0A645HYR9</accession>
<organism evidence="1">
    <name type="scientific">bioreactor metagenome</name>
    <dbReference type="NCBI Taxonomy" id="1076179"/>
    <lineage>
        <taxon>unclassified sequences</taxon>
        <taxon>metagenomes</taxon>
        <taxon>ecological metagenomes</taxon>
    </lineage>
</organism>